<comment type="caution">
    <text evidence="1">The sequence shown here is derived from an EMBL/GenBank/DDBJ whole genome shotgun (WGS) entry which is preliminary data.</text>
</comment>
<name>S8BCE2_DACHA</name>
<dbReference type="Proteomes" id="UP000015100">
    <property type="component" value="Unassembled WGS sequence"/>
</dbReference>
<keyword evidence="2" id="KW-1185">Reference proteome</keyword>
<reference evidence="2" key="2">
    <citation type="submission" date="2013-04" db="EMBL/GenBank/DDBJ databases">
        <title>Genomic mechanisms accounting for the adaptation to parasitism in nematode-trapping fungi.</title>
        <authorList>
            <person name="Ahren D.G."/>
        </authorList>
    </citation>
    <scope>NUCLEOTIDE SEQUENCE [LARGE SCALE GENOMIC DNA]</scope>
    <source>
        <strain evidence="2">CBS 200.50</strain>
    </source>
</reference>
<protein>
    <submittedName>
        <fullName evidence="1">Uncharacterized protein</fullName>
    </submittedName>
</protein>
<sequence>MVCQGPPEPPLRRFYTTLPTNLPARFVPHRIFIVRHNHHNICFPMNSLHKPSVTLTLPRRQNGGPVYLQLRIVGWRWTLADTMDPRVNLKGLGLNVPGVPGYDPELDEWGRAKNKKRKMRQVGQRRTVKEWTAENARTAGKKVMRVLDGWCVRFHYWLERKERRRRREEMEGEDTVKIDLNFERFMKMNQRFWS</sequence>
<organism evidence="1 2">
    <name type="scientific">Dactylellina haptotyla (strain CBS 200.50)</name>
    <name type="common">Nematode-trapping fungus</name>
    <name type="synonym">Monacrosporium haptotylum</name>
    <dbReference type="NCBI Taxonomy" id="1284197"/>
    <lineage>
        <taxon>Eukaryota</taxon>
        <taxon>Fungi</taxon>
        <taxon>Dikarya</taxon>
        <taxon>Ascomycota</taxon>
        <taxon>Pezizomycotina</taxon>
        <taxon>Orbiliomycetes</taxon>
        <taxon>Orbiliales</taxon>
        <taxon>Orbiliaceae</taxon>
        <taxon>Dactylellina</taxon>
    </lineage>
</organism>
<dbReference type="OrthoDB" id="5423513at2759"/>
<dbReference type="AlphaFoldDB" id="S8BCE2"/>
<evidence type="ECO:0000313" key="1">
    <source>
        <dbReference type="EMBL" id="EPS36848.1"/>
    </source>
</evidence>
<accession>S8BCE2</accession>
<gene>
    <name evidence="1" type="ORF">H072_9620</name>
</gene>
<reference evidence="1 2" key="1">
    <citation type="journal article" date="2013" name="PLoS Genet.">
        <title>Genomic mechanisms accounting for the adaptation to parasitism in nematode-trapping fungi.</title>
        <authorList>
            <person name="Meerupati T."/>
            <person name="Andersson K.M."/>
            <person name="Friman E."/>
            <person name="Kumar D."/>
            <person name="Tunlid A."/>
            <person name="Ahren D."/>
        </authorList>
    </citation>
    <scope>NUCLEOTIDE SEQUENCE [LARGE SCALE GENOMIC DNA]</scope>
    <source>
        <strain evidence="1 2">CBS 200.50</strain>
    </source>
</reference>
<dbReference type="EMBL" id="AQGS01000823">
    <property type="protein sequence ID" value="EPS36848.1"/>
    <property type="molecule type" value="Genomic_DNA"/>
</dbReference>
<dbReference type="HOGENOM" id="CLU_1402377_0_0_1"/>
<evidence type="ECO:0000313" key="2">
    <source>
        <dbReference type="Proteomes" id="UP000015100"/>
    </source>
</evidence>
<proteinExistence type="predicted"/>